<reference evidence="2" key="1">
    <citation type="submission" date="2021-01" db="EMBL/GenBank/DDBJ databases">
        <title>Metabolic potential, ecology and presence of endohyphal bacteria is reflected in genomic diversity of Mucoromycotina.</title>
        <authorList>
            <person name="Muszewska A."/>
            <person name="Okrasinska A."/>
            <person name="Steczkiewicz K."/>
            <person name="Drgas O."/>
            <person name="Orlowska M."/>
            <person name="Perlinska-Lenart U."/>
            <person name="Aleksandrzak-Piekarczyk T."/>
            <person name="Szatraj K."/>
            <person name="Zielenkiewicz U."/>
            <person name="Pilsyk S."/>
            <person name="Malc E."/>
            <person name="Mieczkowski P."/>
            <person name="Kruszewska J.S."/>
            <person name="Biernat P."/>
            <person name="Pawlowska J."/>
        </authorList>
    </citation>
    <scope>NUCLEOTIDE SEQUENCE</scope>
    <source>
        <strain evidence="2">WA0000018081</strain>
    </source>
</reference>
<proteinExistence type="predicted"/>
<accession>A0A8H7VZ62</accession>
<keyword evidence="3" id="KW-1185">Reference proteome</keyword>
<feature type="region of interest" description="Disordered" evidence="1">
    <location>
        <begin position="395"/>
        <end position="429"/>
    </location>
</feature>
<organism evidence="2 3">
    <name type="scientific">Thamnidium elegans</name>
    <dbReference type="NCBI Taxonomy" id="101142"/>
    <lineage>
        <taxon>Eukaryota</taxon>
        <taxon>Fungi</taxon>
        <taxon>Fungi incertae sedis</taxon>
        <taxon>Mucoromycota</taxon>
        <taxon>Mucoromycotina</taxon>
        <taxon>Mucoromycetes</taxon>
        <taxon>Mucorales</taxon>
        <taxon>Mucorineae</taxon>
        <taxon>Mucoraceae</taxon>
        <taxon>Thamnidium</taxon>
    </lineage>
</organism>
<dbReference type="Proteomes" id="UP000613177">
    <property type="component" value="Unassembled WGS sequence"/>
</dbReference>
<comment type="caution">
    <text evidence="2">The sequence shown here is derived from an EMBL/GenBank/DDBJ whole genome shotgun (WGS) entry which is preliminary data.</text>
</comment>
<protein>
    <submittedName>
        <fullName evidence="2">Uncharacterized protein</fullName>
    </submittedName>
</protein>
<evidence type="ECO:0000256" key="1">
    <source>
        <dbReference type="SAM" id="MobiDB-lite"/>
    </source>
</evidence>
<sequence>MNSLIEIGLTISIRTKSNQSQASSSSSTWQDDTDFEKEFDLAITLDLDMVMRYFNGNRYMTEFIKKYQSMDKKYMHQLLDGSYLEERLFKFGLTCTHEHLCHSFIFDPDDSTYVQNNVFSEDQIDELKSINPVTFPEIDDDTVSYLMQFANVTTAEDLRKALYQNSDYNMNYNKDQHQIKDWIRRSLDHLLLVYESIDDFSIEHSEQWHQSRIWLPLELLFERISGSKSLRGESCSLSTCERKNLQRTVPSTDKLQTKKMGTRVDMLVTVNNLEFLCEEDKANDDNTKIIEERHFKIGKEMKDILWALFRRCDYNRTKMKNIVSLGIATFKFKAFFDVCDFKLGYVARITRSSEFLVPSHISELSKLLPILSMMLVFRLMILENIEIITETPSEPDIRSSLKRPHSPKKDDGFISSIKRNVNATTPDDITNNSRFKSIFKKGKDKK</sequence>
<dbReference type="EMBL" id="JAEPRE010000013">
    <property type="protein sequence ID" value="KAG2236797.1"/>
    <property type="molecule type" value="Genomic_DNA"/>
</dbReference>
<evidence type="ECO:0000313" key="2">
    <source>
        <dbReference type="EMBL" id="KAG2236797.1"/>
    </source>
</evidence>
<feature type="compositionally biased region" description="Polar residues" evidence="1">
    <location>
        <begin position="417"/>
        <end position="429"/>
    </location>
</feature>
<dbReference type="AlphaFoldDB" id="A0A8H7VZ62"/>
<name>A0A8H7VZ62_9FUNG</name>
<gene>
    <name evidence="2" type="ORF">INT48_006981</name>
</gene>
<evidence type="ECO:0000313" key="3">
    <source>
        <dbReference type="Proteomes" id="UP000613177"/>
    </source>
</evidence>